<feature type="compositionally biased region" description="Basic residues" evidence="1">
    <location>
        <begin position="52"/>
        <end position="62"/>
    </location>
</feature>
<feature type="region of interest" description="Disordered" evidence="1">
    <location>
        <begin position="43"/>
        <end position="70"/>
    </location>
</feature>
<protein>
    <submittedName>
        <fullName evidence="2">Uncharacterized protein</fullName>
    </submittedName>
</protein>
<reference evidence="2 3" key="1">
    <citation type="submission" date="2016-07" db="EMBL/GenBank/DDBJ databases">
        <title>Pervasive Adenine N6-methylation of Active Genes in Fungi.</title>
        <authorList>
            <consortium name="DOE Joint Genome Institute"/>
            <person name="Mondo S.J."/>
            <person name="Dannebaum R.O."/>
            <person name="Kuo R.C."/>
            <person name="Labutti K."/>
            <person name="Haridas S."/>
            <person name="Kuo A."/>
            <person name="Salamov A."/>
            <person name="Ahrendt S.R."/>
            <person name="Lipzen A."/>
            <person name="Sullivan W."/>
            <person name="Andreopoulos W.B."/>
            <person name="Clum A."/>
            <person name="Lindquist E."/>
            <person name="Daum C."/>
            <person name="Ramamoorthy G.K."/>
            <person name="Gryganskyi A."/>
            <person name="Culley D."/>
            <person name="Magnuson J.K."/>
            <person name="James T.Y."/>
            <person name="O'Malley M.A."/>
            <person name="Stajich J.E."/>
            <person name="Spatafora J.W."/>
            <person name="Visel A."/>
            <person name="Grigoriev I.V."/>
        </authorList>
    </citation>
    <scope>NUCLEOTIDE SEQUENCE [LARGE SCALE GENOMIC DNA]</scope>
    <source>
        <strain evidence="2 3">PL171</strain>
    </source>
</reference>
<organism evidence="2 3">
    <name type="scientific">Catenaria anguillulae PL171</name>
    <dbReference type="NCBI Taxonomy" id="765915"/>
    <lineage>
        <taxon>Eukaryota</taxon>
        <taxon>Fungi</taxon>
        <taxon>Fungi incertae sedis</taxon>
        <taxon>Blastocladiomycota</taxon>
        <taxon>Blastocladiomycetes</taxon>
        <taxon>Blastocladiales</taxon>
        <taxon>Catenariaceae</taxon>
        <taxon>Catenaria</taxon>
    </lineage>
</organism>
<evidence type="ECO:0000256" key="1">
    <source>
        <dbReference type="SAM" id="MobiDB-lite"/>
    </source>
</evidence>
<name>A0A1Y2HTK3_9FUNG</name>
<feature type="region of interest" description="Disordered" evidence="1">
    <location>
        <begin position="1"/>
        <end position="29"/>
    </location>
</feature>
<gene>
    <name evidence="2" type="ORF">BCR44DRAFT_43961</name>
</gene>
<accession>A0A1Y2HTK3</accession>
<comment type="caution">
    <text evidence="2">The sequence shown here is derived from an EMBL/GenBank/DDBJ whole genome shotgun (WGS) entry which is preliminary data.</text>
</comment>
<dbReference type="Proteomes" id="UP000193411">
    <property type="component" value="Unassembled WGS sequence"/>
</dbReference>
<dbReference type="EMBL" id="MCFL01000010">
    <property type="protein sequence ID" value="ORZ37905.1"/>
    <property type="molecule type" value="Genomic_DNA"/>
</dbReference>
<dbReference type="AlphaFoldDB" id="A0A1Y2HTK3"/>
<proteinExistence type="predicted"/>
<keyword evidence="3" id="KW-1185">Reference proteome</keyword>
<evidence type="ECO:0000313" key="3">
    <source>
        <dbReference type="Proteomes" id="UP000193411"/>
    </source>
</evidence>
<evidence type="ECO:0000313" key="2">
    <source>
        <dbReference type="EMBL" id="ORZ37905.1"/>
    </source>
</evidence>
<sequence>MKEECNDWRSAPPIRTHHQPIRTDDTNVPRETGPLLIKRHGQSSNSLFNRASHPRLSMRRRSTLPPNHNSPLLGDRSFAYTKSVCSRPHLLLRAKGRSSWDCRAFWHTSLLRQPFAYAAEVYVLLICHYDSPSNQSLTHASNDTPLLDTQIQTQITAKTGLDIAQLLKDVLDSFDVGLNKVIALTMDNASANPTALSNLNKTLRNSGYVKRPALWCNLPLSSYACC</sequence>